<dbReference type="InterPro" id="IPR036390">
    <property type="entry name" value="WH_DNA-bd_sf"/>
</dbReference>
<dbReference type="PROSITE" id="PS01125">
    <property type="entry name" value="ROK"/>
    <property type="match status" value="1"/>
</dbReference>
<dbReference type="PANTHER" id="PTHR18964">
    <property type="entry name" value="ROK (REPRESSOR, ORF, KINASE) FAMILY"/>
    <property type="match status" value="1"/>
</dbReference>
<dbReference type="EMBL" id="CP024848">
    <property type="protein sequence ID" value="AXI07634.1"/>
    <property type="molecule type" value="Genomic_DNA"/>
</dbReference>
<dbReference type="AlphaFoldDB" id="A0A345PCA4"/>
<keyword evidence="3" id="KW-0859">Xylose metabolism</keyword>
<dbReference type="Pfam" id="PF00480">
    <property type="entry name" value="ROK"/>
    <property type="match status" value="1"/>
</dbReference>
<comment type="function">
    <text evidence="1">Transcriptional repressor of xylose-utilizing enzymes.</text>
</comment>
<dbReference type="SUPFAM" id="SSF53067">
    <property type="entry name" value="Actin-like ATPase domain"/>
    <property type="match status" value="1"/>
</dbReference>
<dbReference type="Gene3D" id="3.30.420.40">
    <property type="match status" value="2"/>
</dbReference>
<dbReference type="SUPFAM" id="SSF46785">
    <property type="entry name" value="Winged helix' DNA-binding domain"/>
    <property type="match status" value="1"/>
</dbReference>
<dbReference type="InterPro" id="IPR043129">
    <property type="entry name" value="ATPase_NBD"/>
</dbReference>
<comment type="similarity">
    <text evidence="2">Belongs to the ROK (NagC/XylR) family.</text>
</comment>
<protein>
    <submittedName>
        <fullName evidence="4">ROK family protein</fullName>
    </submittedName>
</protein>
<dbReference type="OrthoDB" id="9796533at2"/>
<keyword evidence="3" id="KW-0119">Carbohydrate metabolism</keyword>
<dbReference type="Proteomes" id="UP000253908">
    <property type="component" value="Chromosome"/>
</dbReference>
<name>A0A345PCA4_9BACI</name>
<dbReference type="InterPro" id="IPR000600">
    <property type="entry name" value="ROK"/>
</dbReference>
<dbReference type="Gene3D" id="1.10.10.10">
    <property type="entry name" value="Winged helix-like DNA-binding domain superfamily/Winged helix DNA-binding domain"/>
    <property type="match status" value="1"/>
</dbReference>
<evidence type="ECO:0000256" key="1">
    <source>
        <dbReference type="ARBA" id="ARBA00002486"/>
    </source>
</evidence>
<dbReference type="RefSeq" id="WP_114914928.1">
    <property type="nucleotide sequence ID" value="NZ_CP024848.1"/>
</dbReference>
<dbReference type="CDD" id="cd24077">
    <property type="entry name" value="ASKHA_ATPase_ROK_SaXylR-like"/>
    <property type="match status" value="1"/>
</dbReference>
<evidence type="ECO:0000313" key="5">
    <source>
        <dbReference type="Proteomes" id="UP000253908"/>
    </source>
</evidence>
<dbReference type="PANTHER" id="PTHR18964:SF149">
    <property type="entry name" value="BIFUNCTIONAL UDP-N-ACETYLGLUCOSAMINE 2-EPIMERASE_N-ACETYLMANNOSAMINE KINASE"/>
    <property type="match status" value="1"/>
</dbReference>
<reference evidence="5" key="1">
    <citation type="submission" date="2017-11" db="EMBL/GenBank/DDBJ databases">
        <authorList>
            <person name="Zhu W."/>
        </authorList>
    </citation>
    <scope>NUCLEOTIDE SEQUENCE [LARGE SCALE GENOMIC DNA]</scope>
    <source>
        <strain evidence="5">160</strain>
    </source>
</reference>
<dbReference type="GO" id="GO:0042732">
    <property type="term" value="P:D-xylose metabolic process"/>
    <property type="evidence" value="ECO:0007669"/>
    <property type="project" value="UniProtKB-KW"/>
</dbReference>
<keyword evidence="5" id="KW-1185">Reference proteome</keyword>
<dbReference type="InterPro" id="IPR036388">
    <property type="entry name" value="WH-like_DNA-bd_sf"/>
</dbReference>
<proteinExistence type="inferred from homology"/>
<dbReference type="KEGG" id="ocn:CUC15_00870"/>
<evidence type="ECO:0000256" key="3">
    <source>
        <dbReference type="ARBA" id="ARBA00022629"/>
    </source>
</evidence>
<gene>
    <name evidence="4" type="ORF">CUC15_00870</name>
</gene>
<sequence length="397" mass="44489">MVTGDGAYIKKINRSLILKNIVQHGLISRADLSKTIGLNKATVSVQVADLLQEELIYETQQEHNTVGRRPIMLSINSKAGYVLGIDLDHHCIQFTVSGLNGQPIQSDTIYPETNDYDEIVSLLVVHIKHYVSLYSNSHCGLVGVMIGIHGTVNNDESILFVPKYQWRYKNLKDDLQAELTDLNINIENNANLSAYAEKVYKYHQSDNLLTIILTSGIGAGIMIDGKLHKGYHGYAGEMGHMIIAPDGEPCKCGNHGCWERYSSETSLLEDLAMKYNKKNLTINDIEMFIKNKDDITIQQIKQFIQHLAIGLNNIINLYNPETIVINSKILQLYPNAVEEITSHFRSSVSTYREIVLSDLADNACVLGACALLIQRFLEVPELTFTLNEEHLVTSLVK</sequence>
<accession>A0A345PCA4</accession>
<dbReference type="InterPro" id="IPR049874">
    <property type="entry name" value="ROK_cs"/>
</dbReference>
<evidence type="ECO:0000313" key="4">
    <source>
        <dbReference type="EMBL" id="AXI07634.1"/>
    </source>
</evidence>
<evidence type="ECO:0000256" key="2">
    <source>
        <dbReference type="ARBA" id="ARBA00006479"/>
    </source>
</evidence>
<organism evidence="4 5">
    <name type="scientific">Oceanobacillus zhaokaii</name>
    <dbReference type="NCBI Taxonomy" id="2052660"/>
    <lineage>
        <taxon>Bacteria</taxon>
        <taxon>Bacillati</taxon>
        <taxon>Bacillota</taxon>
        <taxon>Bacilli</taxon>
        <taxon>Bacillales</taxon>
        <taxon>Bacillaceae</taxon>
        <taxon>Oceanobacillus</taxon>
    </lineage>
</organism>